<feature type="non-terminal residue" evidence="1">
    <location>
        <position position="68"/>
    </location>
</feature>
<gene>
    <name evidence="1" type="ORF">BC938DRAFT_477136</name>
</gene>
<comment type="caution">
    <text evidence="1">The sequence shown here is derived from an EMBL/GenBank/DDBJ whole genome shotgun (WGS) entry which is preliminary data.</text>
</comment>
<evidence type="ECO:0000313" key="1">
    <source>
        <dbReference type="EMBL" id="RUS31759.1"/>
    </source>
</evidence>
<proteinExistence type="predicted"/>
<dbReference type="Proteomes" id="UP000274822">
    <property type="component" value="Unassembled WGS sequence"/>
</dbReference>
<organism evidence="1 2">
    <name type="scientific">Jimgerdemannia flammicorona</name>
    <dbReference type="NCBI Taxonomy" id="994334"/>
    <lineage>
        <taxon>Eukaryota</taxon>
        <taxon>Fungi</taxon>
        <taxon>Fungi incertae sedis</taxon>
        <taxon>Mucoromycota</taxon>
        <taxon>Mucoromycotina</taxon>
        <taxon>Endogonomycetes</taxon>
        <taxon>Endogonales</taxon>
        <taxon>Endogonaceae</taxon>
        <taxon>Jimgerdemannia</taxon>
    </lineage>
</organism>
<accession>A0A433QPR7</accession>
<dbReference type="AlphaFoldDB" id="A0A433QPR7"/>
<protein>
    <submittedName>
        <fullName evidence="1">Uncharacterized protein</fullName>
    </submittedName>
</protein>
<sequence length="68" mass="7738">MIEFQNLNWTPVVGCVEVSGGLPECPRSKEWDDTLKLTLELRDLWAFAEDQLAGVDTTDLVWWGLMVV</sequence>
<keyword evidence="2" id="KW-1185">Reference proteome</keyword>
<dbReference type="EMBL" id="RBNJ01002632">
    <property type="protein sequence ID" value="RUS31759.1"/>
    <property type="molecule type" value="Genomic_DNA"/>
</dbReference>
<name>A0A433QPR7_9FUNG</name>
<evidence type="ECO:0000313" key="2">
    <source>
        <dbReference type="Proteomes" id="UP000274822"/>
    </source>
</evidence>
<reference evidence="1 2" key="1">
    <citation type="journal article" date="2018" name="New Phytol.">
        <title>Phylogenomics of Endogonaceae and evolution of mycorrhizas within Mucoromycota.</title>
        <authorList>
            <person name="Chang Y."/>
            <person name="Desiro A."/>
            <person name="Na H."/>
            <person name="Sandor L."/>
            <person name="Lipzen A."/>
            <person name="Clum A."/>
            <person name="Barry K."/>
            <person name="Grigoriev I.V."/>
            <person name="Martin F.M."/>
            <person name="Stajich J.E."/>
            <person name="Smith M.E."/>
            <person name="Bonito G."/>
            <person name="Spatafora J.W."/>
        </authorList>
    </citation>
    <scope>NUCLEOTIDE SEQUENCE [LARGE SCALE GENOMIC DNA]</scope>
    <source>
        <strain evidence="1 2">AD002</strain>
    </source>
</reference>